<proteinExistence type="predicted"/>
<reference evidence="2" key="1">
    <citation type="submission" date="2020-10" db="EMBL/GenBank/DDBJ databases">
        <title>Taxonomic study of unclassified bacteria belonging to the class Ktedonobacteria.</title>
        <authorList>
            <person name="Yabe S."/>
            <person name="Wang C.M."/>
            <person name="Zheng Y."/>
            <person name="Sakai Y."/>
            <person name="Cavaletti L."/>
            <person name="Monciardini P."/>
            <person name="Donadio S."/>
        </authorList>
    </citation>
    <scope>NUCLEOTIDE SEQUENCE</scope>
    <source>
        <strain evidence="2">SOSP1-1</strain>
    </source>
</reference>
<keyword evidence="1" id="KW-1133">Transmembrane helix</keyword>
<keyword evidence="3" id="KW-1185">Reference proteome</keyword>
<organism evidence="2 3">
    <name type="scientific">Ktedonospora formicarum</name>
    <dbReference type="NCBI Taxonomy" id="2778364"/>
    <lineage>
        <taxon>Bacteria</taxon>
        <taxon>Bacillati</taxon>
        <taxon>Chloroflexota</taxon>
        <taxon>Ktedonobacteria</taxon>
        <taxon>Ktedonobacterales</taxon>
        <taxon>Ktedonobacteraceae</taxon>
        <taxon>Ktedonospora</taxon>
    </lineage>
</organism>
<accession>A0A8J3IA20</accession>
<evidence type="ECO:0000256" key="1">
    <source>
        <dbReference type="SAM" id="Phobius"/>
    </source>
</evidence>
<protein>
    <submittedName>
        <fullName evidence="2">Uncharacterized protein</fullName>
    </submittedName>
</protein>
<dbReference type="AlphaFoldDB" id="A0A8J3IA20"/>
<comment type="caution">
    <text evidence="2">The sequence shown here is derived from an EMBL/GenBank/DDBJ whole genome shotgun (WGS) entry which is preliminary data.</text>
</comment>
<sequence length="198" mass="22806">MHTDASPDQRIFRITPGWRRFFWLFPFVLSASSLMLAVLAILLAFSIGKPFRSFLSSIFSFSTALAFTFLLQIPINYPRTKYIYHIVSQAGIEYHSRDFHLFTPWHNITGIERRWFGIRKPPSLLLKEPAIRGDLKEGKRYGIATAQYGKYALIDKQTLSALPLIFTVPRRDWRSSELAAAIKHYAPTSSRTPIKARL</sequence>
<feature type="transmembrane region" description="Helical" evidence="1">
    <location>
        <begin position="53"/>
        <end position="71"/>
    </location>
</feature>
<dbReference type="EMBL" id="BNJF01000007">
    <property type="protein sequence ID" value="GHO50003.1"/>
    <property type="molecule type" value="Genomic_DNA"/>
</dbReference>
<keyword evidence="1" id="KW-0472">Membrane</keyword>
<gene>
    <name evidence="2" type="ORF">KSX_81660</name>
</gene>
<feature type="transmembrane region" description="Helical" evidence="1">
    <location>
        <begin position="21"/>
        <end position="47"/>
    </location>
</feature>
<keyword evidence="1" id="KW-0812">Transmembrane</keyword>
<evidence type="ECO:0000313" key="3">
    <source>
        <dbReference type="Proteomes" id="UP000612362"/>
    </source>
</evidence>
<dbReference type="Proteomes" id="UP000612362">
    <property type="component" value="Unassembled WGS sequence"/>
</dbReference>
<evidence type="ECO:0000313" key="2">
    <source>
        <dbReference type="EMBL" id="GHO50003.1"/>
    </source>
</evidence>
<name>A0A8J3IA20_9CHLR</name>
<dbReference type="RefSeq" id="WP_220199071.1">
    <property type="nucleotide sequence ID" value="NZ_BNJF01000007.1"/>
</dbReference>